<dbReference type="EMBL" id="BONF01000034">
    <property type="protein sequence ID" value="GIF84182.1"/>
    <property type="molecule type" value="Genomic_DNA"/>
</dbReference>
<comment type="caution">
    <text evidence="5">The sequence shown here is derived from an EMBL/GenBank/DDBJ whole genome shotgun (WGS) entry which is preliminary data.</text>
</comment>
<dbReference type="SUPFAM" id="SSF50952">
    <property type="entry name" value="Soluble quinoprotein glucose dehydrogenase"/>
    <property type="match status" value="1"/>
</dbReference>
<evidence type="ECO:0000256" key="1">
    <source>
        <dbReference type="ARBA" id="ARBA00023295"/>
    </source>
</evidence>
<reference evidence="5 6" key="1">
    <citation type="submission" date="2021-01" db="EMBL/GenBank/DDBJ databases">
        <title>Whole genome shotgun sequence of Catellatospora bangladeshensis NBRC 107357.</title>
        <authorList>
            <person name="Komaki H."/>
            <person name="Tamura T."/>
        </authorList>
    </citation>
    <scope>NUCLEOTIDE SEQUENCE [LARGE SCALE GENOMIC DNA]</scope>
    <source>
        <strain evidence="5 6">NBRC 107357</strain>
    </source>
</reference>
<evidence type="ECO:0000256" key="2">
    <source>
        <dbReference type="ARBA" id="ARBA00023326"/>
    </source>
</evidence>
<dbReference type="SMART" id="SM00060">
    <property type="entry name" value="FN3"/>
    <property type="match status" value="2"/>
</dbReference>
<protein>
    <recommendedName>
        <fullName evidence="4">Fibronectin type-III domain-containing protein</fullName>
    </recommendedName>
</protein>
<dbReference type="SUPFAM" id="SSF49265">
    <property type="entry name" value="Fibronectin type III"/>
    <property type="match status" value="1"/>
</dbReference>
<dbReference type="Pfam" id="PF07995">
    <property type="entry name" value="GSDH"/>
    <property type="match status" value="1"/>
</dbReference>
<name>A0A8J3JFX3_9ACTN</name>
<dbReference type="InterPro" id="IPR003961">
    <property type="entry name" value="FN3_dom"/>
</dbReference>
<dbReference type="GO" id="GO:0016798">
    <property type="term" value="F:hydrolase activity, acting on glycosyl bonds"/>
    <property type="evidence" value="ECO:0007669"/>
    <property type="project" value="UniProtKB-KW"/>
</dbReference>
<keyword evidence="6" id="KW-1185">Reference proteome</keyword>
<evidence type="ECO:0000313" key="6">
    <source>
        <dbReference type="Proteomes" id="UP000601223"/>
    </source>
</evidence>
<dbReference type="AlphaFoldDB" id="A0A8J3JFX3"/>
<dbReference type="PROSITE" id="PS50853">
    <property type="entry name" value="FN3"/>
    <property type="match status" value="2"/>
</dbReference>
<sequence length="564" mass="57849">MTPVAPSPIASSSGGSRLLTGLLVLAVVGLAVLIVRWPEPPPDVQPPTAPGGVSLGETTCRSAAVSWAASSDDREVTWYAVLRDGQVLAEIDAEHTSAVIEAAPAQQWQLQVKAQDEAGNVSPPSETLVVTPPECGSDAKAPAAPGGVKATADGTTVTMTWQAAADDVGVTAYDVFRDGGKVGTVAGSAGDRFSFTDFGVPPDSRHRYHVSARDGQGNLSAPSAGIEVTAGKSCTMLCEVGVVAEDAATVSALAPLPDGTVLFARRDQHEVVLLDPRTGQSKPLGTVPGTVGTGNSGLLGLAVAPTFAKDRWVYAFQTTATDSRIVRLRLRAAGLDGGSMESLVVGIPRGKVHNGGGLRFGPDGKLYVATGDAGVPRLAQNMAGLAGKVLRFNPDGKVPSGNPFGGYIWSYGHRDPRGLAFDARGKLWMQEYGDTVEDETNLVVKGGNHGWPMCEGTESRSGAGCASSSLVAPKYMFPAGEGGCGGLAVVRTVVYVACATGARLYRISLDGDDIADVQPVLVGTYGQLYTAASGVGGTVWIAAGGTAPGGAGTRFLRITLPPAE</sequence>
<accession>A0A8J3JFX3</accession>
<keyword evidence="2" id="KW-0119">Carbohydrate metabolism</keyword>
<proteinExistence type="predicted"/>
<evidence type="ECO:0000259" key="4">
    <source>
        <dbReference type="PROSITE" id="PS50853"/>
    </source>
</evidence>
<keyword evidence="1" id="KW-0326">Glycosidase</keyword>
<evidence type="ECO:0000256" key="3">
    <source>
        <dbReference type="SAM" id="Phobius"/>
    </source>
</evidence>
<dbReference type="InterPro" id="IPR011041">
    <property type="entry name" value="Quinoprot_gluc/sorb_DH_b-prop"/>
</dbReference>
<feature type="domain" description="Fibronectin type-III" evidence="4">
    <location>
        <begin position="49"/>
        <end position="135"/>
    </location>
</feature>
<dbReference type="InterPro" id="IPR036116">
    <property type="entry name" value="FN3_sf"/>
</dbReference>
<keyword evidence="3" id="KW-0472">Membrane</keyword>
<keyword evidence="1" id="KW-0378">Hydrolase</keyword>
<dbReference type="CDD" id="cd00063">
    <property type="entry name" value="FN3"/>
    <property type="match status" value="1"/>
</dbReference>
<feature type="transmembrane region" description="Helical" evidence="3">
    <location>
        <begin position="18"/>
        <end position="37"/>
    </location>
</feature>
<keyword evidence="3" id="KW-0812">Transmembrane</keyword>
<dbReference type="InterPro" id="IPR012938">
    <property type="entry name" value="Glc/Sorbosone_DH"/>
</dbReference>
<dbReference type="PANTHER" id="PTHR19328">
    <property type="entry name" value="HEDGEHOG-INTERACTING PROTEIN"/>
    <property type="match status" value="1"/>
</dbReference>
<dbReference type="InterPro" id="IPR013783">
    <property type="entry name" value="Ig-like_fold"/>
</dbReference>
<dbReference type="GO" id="GO:0000272">
    <property type="term" value="P:polysaccharide catabolic process"/>
    <property type="evidence" value="ECO:0007669"/>
    <property type="project" value="UniProtKB-KW"/>
</dbReference>
<evidence type="ECO:0000313" key="5">
    <source>
        <dbReference type="EMBL" id="GIF84182.1"/>
    </source>
</evidence>
<dbReference type="InterPro" id="IPR011042">
    <property type="entry name" value="6-blade_b-propeller_TolB-like"/>
</dbReference>
<dbReference type="Gene3D" id="2.60.40.10">
    <property type="entry name" value="Immunoglobulins"/>
    <property type="match status" value="2"/>
</dbReference>
<feature type="domain" description="Fibronectin type-III" evidence="4">
    <location>
        <begin position="141"/>
        <end position="233"/>
    </location>
</feature>
<keyword evidence="3" id="KW-1133">Transmembrane helix</keyword>
<dbReference type="PANTHER" id="PTHR19328:SF13">
    <property type="entry name" value="HIPL1 PROTEIN"/>
    <property type="match status" value="1"/>
</dbReference>
<organism evidence="5 6">
    <name type="scientific">Catellatospora bangladeshensis</name>
    <dbReference type="NCBI Taxonomy" id="310355"/>
    <lineage>
        <taxon>Bacteria</taxon>
        <taxon>Bacillati</taxon>
        <taxon>Actinomycetota</taxon>
        <taxon>Actinomycetes</taxon>
        <taxon>Micromonosporales</taxon>
        <taxon>Micromonosporaceae</taxon>
        <taxon>Catellatospora</taxon>
    </lineage>
</organism>
<gene>
    <name evidence="5" type="ORF">Cba03nite_55310</name>
</gene>
<dbReference type="Proteomes" id="UP000601223">
    <property type="component" value="Unassembled WGS sequence"/>
</dbReference>
<keyword evidence="2" id="KW-0624">Polysaccharide degradation</keyword>
<dbReference type="RefSeq" id="WP_203752101.1">
    <property type="nucleotide sequence ID" value="NZ_BONF01000034.1"/>
</dbReference>
<dbReference type="Gene3D" id="2.120.10.30">
    <property type="entry name" value="TolB, C-terminal domain"/>
    <property type="match status" value="1"/>
</dbReference>